<feature type="compositionally biased region" description="Basic and acidic residues" evidence="1">
    <location>
        <begin position="288"/>
        <end position="306"/>
    </location>
</feature>
<sequence>MKKKPVQFRTRVNCGRVSGKVAHWQAEKDEGWIRPDTPIDHVYRAKNSGLLLVKRKDVSAGQALKPGQAVDFLVYSEVTEGGRLGAEFCRSVPGKSPNLQNKAPTVTRPAAKPKPAAKPLTQPKKVLQTHLKIPQDKPKLLTPVPKKGGKPPPVVAPPGKGFKASIPTTLSAPSSEGFRVKTKLPRQPVGTVEQTGQLREWWGKYGWIIPDKPVQHPLAGKRQGKLYVHLSDMEDDSVTVNPGSRVSFLVYAWSLAGDITQTAAAWERTTAGSWTTYLQAAKVSKTSEAPRSRRVPSESRPRKIRMETCGNPRMMEACLLTGRSIGPTSTTSHTSGTLRPRSRSGCDRRLSSEKAPSRRPLRAT</sequence>
<dbReference type="AlphaFoldDB" id="A0A812M7T6"/>
<feature type="region of interest" description="Disordered" evidence="1">
    <location>
        <begin position="95"/>
        <end position="119"/>
    </location>
</feature>
<dbReference type="Proteomes" id="UP000649617">
    <property type="component" value="Unassembled WGS sequence"/>
</dbReference>
<feature type="region of interest" description="Disordered" evidence="1">
    <location>
        <begin position="137"/>
        <end position="166"/>
    </location>
</feature>
<feature type="compositionally biased region" description="Basic and acidic residues" evidence="1">
    <location>
        <begin position="344"/>
        <end position="356"/>
    </location>
</feature>
<feature type="non-terminal residue" evidence="2">
    <location>
        <position position="1"/>
    </location>
</feature>
<feature type="compositionally biased region" description="Low complexity" evidence="1">
    <location>
        <begin position="328"/>
        <end position="337"/>
    </location>
</feature>
<evidence type="ECO:0000256" key="1">
    <source>
        <dbReference type="SAM" id="MobiDB-lite"/>
    </source>
</evidence>
<dbReference type="OrthoDB" id="420351at2759"/>
<evidence type="ECO:0000313" key="2">
    <source>
        <dbReference type="EMBL" id="CAE7256796.1"/>
    </source>
</evidence>
<feature type="region of interest" description="Disordered" evidence="1">
    <location>
        <begin position="285"/>
        <end position="306"/>
    </location>
</feature>
<reference evidence="2" key="1">
    <citation type="submission" date="2021-02" db="EMBL/GenBank/DDBJ databases">
        <authorList>
            <person name="Dougan E. K."/>
            <person name="Rhodes N."/>
            <person name="Thang M."/>
            <person name="Chan C."/>
        </authorList>
    </citation>
    <scope>NUCLEOTIDE SEQUENCE</scope>
</reference>
<name>A0A812M7T6_SYMPI</name>
<gene>
    <name evidence="2" type="ORF">SPIL2461_LOCUS5231</name>
</gene>
<evidence type="ECO:0000313" key="3">
    <source>
        <dbReference type="Proteomes" id="UP000649617"/>
    </source>
</evidence>
<proteinExistence type="predicted"/>
<feature type="compositionally biased region" description="Low complexity" evidence="1">
    <location>
        <begin position="102"/>
        <end position="119"/>
    </location>
</feature>
<feature type="region of interest" description="Disordered" evidence="1">
    <location>
        <begin position="323"/>
        <end position="364"/>
    </location>
</feature>
<keyword evidence="3" id="KW-1185">Reference proteome</keyword>
<accession>A0A812M7T6</accession>
<protein>
    <submittedName>
        <fullName evidence="2">Uncharacterized protein</fullName>
    </submittedName>
</protein>
<comment type="caution">
    <text evidence="2">The sequence shown here is derived from an EMBL/GenBank/DDBJ whole genome shotgun (WGS) entry which is preliminary data.</text>
</comment>
<organism evidence="2 3">
    <name type="scientific">Symbiodinium pilosum</name>
    <name type="common">Dinoflagellate</name>
    <dbReference type="NCBI Taxonomy" id="2952"/>
    <lineage>
        <taxon>Eukaryota</taxon>
        <taxon>Sar</taxon>
        <taxon>Alveolata</taxon>
        <taxon>Dinophyceae</taxon>
        <taxon>Suessiales</taxon>
        <taxon>Symbiodiniaceae</taxon>
        <taxon>Symbiodinium</taxon>
    </lineage>
</organism>
<dbReference type="EMBL" id="CAJNIZ010007287">
    <property type="protein sequence ID" value="CAE7256796.1"/>
    <property type="molecule type" value="Genomic_DNA"/>
</dbReference>